<name>A0A067TJS6_GALM3</name>
<dbReference type="OrthoDB" id="2891636at2759"/>
<dbReference type="HOGENOM" id="CLU_2740203_0_0_1"/>
<protein>
    <submittedName>
        <fullName evidence="2">Uncharacterized protein</fullName>
    </submittedName>
</protein>
<evidence type="ECO:0000313" key="3">
    <source>
        <dbReference type="Proteomes" id="UP000027222"/>
    </source>
</evidence>
<organism evidence="2 3">
    <name type="scientific">Galerina marginata (strain CBS 339.88)</name>
    <dbReference type="NCBI Taxonomy" id="685588"/>
    <lineage>
        <taxon>Eukaryota</taxon>
        <taxon>Fungi</taxon>
        <taxon>Dikarya</taxon>
        <taxon>Basidiomycota</taxon>
        <taxon>Agaricomycotina</taxon>
        <taxon>Agaricomycetes</taxon>
        <taxon>Agaricomycetidae</taxon>
        <taxon>Agaricales</taxon>
        <taxon>Agaricineae</taxon>
        <taxon>Strophariaceae</taxon>
        <taxon>Galerina</taxon>
    </lineage>
</organism>
<evidence type="ECO:0000256" key="1">
    <source>
        <dbReference type="SAM" id="MobiDB-lite"/>
    </source>
</evidence>
<accession>A0A067TJS6</accession>
<dbReference type="Proteomes" id="UP000027222">
    <property type="component" value="Unassembled WGS sequence"/>
</dbReference>
<dbReference type="EMBL" id="KL142372">
    <property type="protein sequence ID" value="KDR80179.1"/>
    <property type="molecule type" value="Genomic_DNA"/>
</dbReference>
<feature type="compositionally biased region" description="Polar residues" evidence="1">
    <location>
        <begin position="60"/>
        <end position="71"/>
    </location>
</feature>
<reference evidence="3" key="1">
    <citation type="journal article" date="2014" name="Proc. Natl. Acad. Sci. U.S.A.">
        <title>Extensive sampling of basidiomycete genomes demonstrates inadequacy of the white-rot/brown-rot paradigm for wood decay fungi.</title>
        <authorList>
            <person name="Riley R."/>
            <person name="Salamov A.A."/>
            <person name="Brown D.W."/>
            <person name="Nagy L.G."/>
            <person name="Floudas D."/>
            <person name="Held B.W."/>
            <person name="Levasseur A."/>
            <person name="Lombard V."/>
            <person name="Morin E."/>
            <person name="Otillar R."/>
            <person name="Lindquist E.A."/>
            <person name="Sun H."/>
            <person name="LaButti K.M."/>
            <person name="Schmutz J."/>
            <person name="Jabbour D."/>
            <person name="Luo H."/>
            <person name="Baker S.E."/>
            <person name="Pisabarro A.G."/>
            <person name="Walton J.D."/>
            <person name="Blanchette R.A."/>
            <person name="Henrissat B."/>
            <person name="Martin F."/>
            <person name="Cullen D."/>
            <person name="Hibbett D.S."/>
            <person name="Grigoriev I.V."/>
        </authorList>
    </citation>
    <scope>NUCLEOTIDE SEQUENCE [LARGE SCALE GENOMIC DNA]</scope>
    <source>
        <strain evidence="3">CBS 339.88</strain>
    </source>
</reference>
<dbReference type="AlphaFoldDB" id="A0A067TJS6"/>
<evidence type="ECO:0000313" key="2">
    <source>
        <dbReference type="EMBL" id="KDR80179.1"/>
    </source>
</evidence>
<proteinExistence type="predicted"/>
<sequence length="71" mass="7065">MAIACGTAIVAALGGMYMMGKDVKTKEGQASPYAKPGQGLGGGDKAMTSADVSAAVTGTDRPSATTKQQEK</sequence>
<keyword evidence="3" id="KW-1185">Reference proteome</keyword>
<feature type="region of interest" description="Disordered" evidence="1">
    <location>
        <begin position="28"/>
        <end position="71"/>
    </location>
</feature>
<gene>
    <name evidence="2" type="ORF">GALMADRAFT_242448</name>
</gene>